<dbReference type="GO" id="GO:0046872">
    <property type="term" value="F:metal ion binding"/>
    <property type="evidence" value="ECO:0007669"/>
    <property type="project" value="UniProtKB-KW"/>
</dbReference>
<comment type="subunit">
    <text evidence="15">Homotetramer.</text>
</comment>
<organism evidence="19 20">
    <name type="scientific">Parachlamydia acanthamoebae</name>
    <dbReference type="NCBI Taxonomy" id="83552"/>
    <lineage>
        <taxon>Bacteria</taxon>
        <taxon>Pseudomonadati</taxon>
        <taxon>Chlamydiota</taxon>
        <taxon>Chlamydiia</taxon>
        <taxon>Parachlamydiales</taxon>
        <taxon>Parachlamydiaceae</taxon>
        <taxon>Parachlamydia</taxon>
    </lineage>
</organism>
<comment type="caution">
    <text evidence="19">The sequence shown here is derived from an EMBL/GenBank/DDBJ whole genome shotgun (WGS) entry which is preliminary data.</text>
</comment>
<evidence type="ECO:0000256" key="10">
    <source>
        <dbReference type="ARBA" id="ARBA00022741"/>
    </source>
</evidence>
<dbReference type="FunFam" id="3.30.70.141:FF:000001">
    <property type="entry name" value="Nucleoside diphosphate kinase"/>
    <property type="match status" value="1"/>
</dbReference>
<dbReference type="InterPro" id="IPR034907">
    <property type="entry name" value="NDK-like_dom"/>
</dbReference>
<keyword evidence="9 15" id="KW-0479">Metal-binding</keyword>
<accession>A0A0C1EPI6</accession>
<evidence type="ECO:0000256" key="17">
    <source>
        <dbReference type="RuleBase" id="RU004011"/>
    </source>
</evidence>
<keyword evidence="8 15" id="KW-0808">Transferase</keyword>
<feature type="binding site" evidence="15 16">
    <location>
        <position position="130"/>
    </location>
    <ligand>
        <name>ATP</name>
        <dbReference type="ChEBI" id="CHEBI:30616"/>
    </ligand>
</feature>
<dbReference type="PANTHER" id="PTHR11349">
    <property type="entry name" value="NUCLEOSIDE DIPHOSPHATE KINASE"/>
    <property type="match status" value="1"/>
</dbReference>
<dbReference type="PROSITE" id="PS51374">
    <property type="entry name" value="NDPK_LIKE"/>
    <property type="match status" value="1"/>
</dbReference>
<feature type="domain" description="Nucleoside diphosphate kinase-like" evidence="18">
    <location>
        <begin position="19"/>
        <end position="156"/>
    </location>
</feature>
<name>A0A0C1EPI6_9BACT</name>
<keyword evidence="14 15" id="KW-0546">Nucleotide metabolism</keyword>
<evidence type="ECO:0000256" key="15">
    <source>
        <dbReference type="HAMAP-Rule" id="MF_00451"/>
    </source>
</evidence>
<evidence type="ECO:0000313" key="19">
    <source>
        <dbReference type="EMBL" id="KIA78154.1"/>
    </source>
</evidence>
<comment type="catalytic activity">
    <reaction evidence="15">
        <text>a 2'-deoxyribonucleoside 5'-diphosphate + ATP = a 2'-deoxyribonucleoside 5'-triphosphate + ADP</text>
        <dbReference type="Rhea" id="RHEA:44640"/>
        <dbReference type="ChEBI" id="CHEBI:30616"/>
        <dbReference type="ChEBI" id="CHEBI:61560"/>
        <dbReference type="ChEBI" id="CHEBI:73316"/>
        <dbReference type="ChEBI" id="CHEBI:456216"/>
        <dbReference type="EC" id="2.7.4.6"/>
    </reaction>
</comment>
<comment type="function">
    <text evidence="15">Major role in the synthesis of nucleoside triphosphates other than ATP. The ATP gamma phosphate is transferred to the NDP beta phosphate via a ping-pong mechanism, using a phosphorylated active-site intermediate.</text>
</comment>
<evidence type="ECO:0000256" key="14">
    <source>
        <dbReference type="ARBA" id="ARBA00023080"/>
    </source>
</evidence>
<dbReference type="GO" id="GO:0006241">
    <property type="term" value="P:CTP biosynthetic process"/>
    <property type="evidence" value="ECO:0007669"/>
    <property type="project" value="UniProtKB-UniRule"/>
</dbReference>
<evidence type="ECO:0000313" key="20">
    <source>
        <dbReference type="Proteomes" id="UP000031307"/>
    </source>
</evidence>
<dbReference type="EMBL" id="JSAM01000035">
    <property type="protein sequence ID" value="KIA78154.1"/>
    <property type="molecule type" value="Genomic_DNA"/>
</dbReference>
<dbReference type="HAMAP" id="MF_00451">
    <property type="entry name" value="NDP_kinase"/>
    <property type="match status" value="1"/>
</dbReference>
<dbReference type="PATRIC" id="fig|83552.4.peg.656"/>
<evidence type="ECO:0000256" key="8">
    <source>
        <dbReference type="ARBA" id="ARBA00022679"/>
    </source>
</evidence>
<evidence type="ECO:0000256" key="6">
    <source>
        <dbReference type="ARBA" id="ARBA00022490"/>
    </source>
</evidence>
<protein>
    <recommendedName>
        <fullName evidence="5 15">Nucleoside diphosphate kinase</fullName>
        <shortName evidence="15">NDK</shortName>
        <shortName evidence="15">NDP kinase</shortName>
        <ecNumber evidence="4 15">2.7.4.6</ecNumber>
    </recommendedName>
    <alternativeName>
        <fullName evidence="15">Nucleoside-2-P kinase</fullName>
    </alternativeName>
</protein>
<evidence type="ECO:0000256" key="1">
    <source>
        <dbReference type="ARBA" id="ARBA00001946"/>
    </source>
</evidence>
<feature type="binding site" evidence="15 16">
    <location>
        <position position="103"/>
    </location>
    <ligand>
        <name>ATP</name>
        <dbReference type="ChEBI" id="CHEBI:30616"/>
    </ligand>
</feature>
<keyword evidence="10 15" id="KW-0547">Nucleotide-binding</keyword>
<feature type="binding site" evidence="15 16">
    <location>
        <position position="109"/>
    </location>
    <ligand>
        <name>ATP</name>
        <dbReference type="ChEBI" id="CHEBI:30616"/>
    </ligand>
</feature>
<reference evidence="19 20" key="1">
    <citation type="journal article" date="2014" name="Mol. Biol. Evol.">
        <title>Massive expansion of Ubiquitination-related gene families within the Chlamydiae.</title>
        <authorList>
            <person name="Domman D."/>
            <person name="Collingro A."/>
            <person name="Lagkouvardos I."/>
            <person name="Gehre L."/>
            <person name="Weinmaier T."/>
            <person name="Rattei T."/>
            <person name="Subtil A."/>
            <person name="Horn M."/>
        </authorList>
    </citation>
    <scope>NUCLEOTIDE SEQUENCE [LARGE SCALE GENOMIC DNA]</scope>
    <source>
        <strain evidence="19 20">OEW1</strain>
    </source>
</reference>
<dbReference type="InterPro" id="IPR036850">
    <property type="entry name" value="NDK-like_dom_sf"/>
</dbReference>
<dbReference type="GO" id="GO:0006183">
    <property type="term" value="P:GTP biosynthetic process"/>
    <property type="evidence" value="ECO:0007669"/>
    <property type="project" value="UniProtKB-UniRule"/>
</dbReference>
<evidence type="ECO:0000256" key="5">
    <source>
        <dbReference type="ARBA" id="ARBA00017632"/>
    </source>
</evidence>
<sequence>MLNPQFTFFKNITEVNMATERTLSIIKPDAVGNNHIGDIIARFEKAGIRIVAAKMKHLSQADAEGFYAVHKERPFFRDLVSFMTTGPVLIMVLEGDNAILKNREIMGATDPSKAAPGTIRADFAKTIDENAVHGSDGSETAAQEIAYFFKPEEVCSRTR</sequence>
<dbReference type="Proteomes" id="UP000031307">
    <property type="component" value="Unassembled WGS sequence"/>
</dbReference>
<evidence type="ECO:0000256" key="4">
    <source>
        <dbReference type="ARBA" id="ARBA00012966"/>
    </source>
</evidence>
<dbReference type="GO" id="GO:0006228">
    <property type="term" value="P:UTP biosynthetic process"/>
    <property type="evidence" value="ECO:0007669"/>
    <property type="project" value="UniProtKB-UniRule"/>
</dbReference>
<dbReference type="AlphaFoldDB" id="A0A0C1EPI6"/>
<evidence type="ECO:0000256" key="7">
    <source>
        <dbReference type="ARBA" id="ARBA00022553"/>
    </source>
</evidence>
<evidence type="ECO:0000256" key="11">
    <source>
        <dbReference type="ARBA" id="ARBA00022777"/>
    </source>
</evidence>
<dbReference type="GO" id="GO:0005737">
    <property type="term" value="C:cytoplasm"/>
    <property type="evidence" value="ECO:0007669"/>
    <property type="project" value="UniProtKB-SubCell"/>
</dbReference>
<dbReference type="GO" id="GO:0004550">
    <property type="term" value="F:nucleoside diphosphate kinase activity"/>
    <property type="evidence" value="ECO:0007669"/>
    <property type="project" value="UniProtKB-UniRule"/>
</dbReference>
<dbReference type="CDD" id="cd04413">
    <property type="entry name" value="NDPk_I"/>
    <property type="match status" value="1"/>
</dbReference>
<dbReference type="SMART" id="SM00562">
    <property type="entry name" value="NDK"/>
    <property type="match status" value="1"/>
</dbReference>
<keyword evidence="7 15" id="KW-0597">Phosphoprotein</keyword>
<dbReference type="NCBIfam" id="NF001908">
    <property type="entry name" value="PRK00668.1"/>
    <property type="match status" value="1"/>
</dbReference>
<comment type="subcellular location">
    <subcellularLocation>
        <location evidence="2 15">Cytoplasm</location>
    </subcellularLocation>
</comment>
<dbReference type="PRINTS" id="PR01243">
    <property type="entry name" value="NUCDPKINASE"/>
</dbReference>
<keyword evidence="13 15" id="KW-0460">Magnesium</keyword>
<dbReference type="Gene3D" id="3.30.70.141">
    <property type="entry name" value="Nucleoside diphosphate kinase-like domain"/>
    <property type="match status" value="1"/>
</dbReference>
<evidence type="ECO:0000256" key="16">
    <source>
        <dbReference type="PROSITE-ProRule" id="PRU00706"/>
    </source>
</evidence>
<gene>
    <name evidence="19" type="primary">ndk2</name>
    <name evidence="15" type="synonym">ndk</name>
    <name evidence="19" type="ORF">DB43_EP00120</name>
</gene>
<dbReference type="EC" id="2.7.4.6" evidence="4 15"/>
<evidence type="ECO:0000256" key="3">
    <source>
        <dbReference type="ARBA" id="ARBA00008142"/>
    </source>
</evidence>
<keyword evidence="6 15" id="KW-0963">Cytoplasm</keyword>
<evidence type="ECO:0000256" key="13">
    <source>
        <dbReference type="ARBA" id="ARBA00022842"/>
    </source>
</evidence>
<feature type="binding site" evidence="15 16">
    <location>
        <position position="27"/>
    </location>
    <ligand>
        <name>ATP</name>
        <dbReference type="ChEBI" id="CHEBI:30616"/>
    </ligand>
</feature>
<comment type="cofactor">
    <cofactor evidence="1 15">
        <name>Mg(2+)</name>
        <dbReference type="ChEBI" id="CHEBI:18420"/>
    </cofactor>
</comment>
<dbReference type="GO" id="GO:0005524">
    <property type="term" value="F:ATP binding"/>
    <property type="evidence" value="ECO:0007669"/>
    <property type="project" value="UniProtKB-UniRule"/>
</dbReference>
<evidence type="ECO:0000256" key="12">
    <source>
        <dbReference type="ARBA" id="ARBA00022840"/>
    </source>
</evidence>
<evidence type="ECO:0000259" key="18">
    <source>
        <dbReference type="SMART" id="SM00562"/>
    </source>
</evidence>
<keyword evidence="12 15" id="KW-0067">ATP-binding</keyword>
<dbReference type="Pfam" id="PF00334">
    <property type="entry name" value="NDK"/>
    <property type="match status" value="1"/>
</dbReference>
<proteinExistence type="inferred from homology"/>
<dbReference type="SUPFAM" id="SSF54919">
    <property type="entry name" value="Nucleoside diphosphate kinase, NDK"/>
    <property type="match status" value="1"/>
</dbReference>
<comment type="similarity">
    <text evidence="3 15 16 17">Belongs to the NDK family.</text>
</comment>
<feature type="active site" description="Pros-phosphohistidine intermediate" evidence="15 16">
    <location>
        <position position="133"/>
    </location>
</feature>
<evidence type="ECO:0000256" key="9">
    <source>
        <dbReference type="ARBA" id="ARBA00022723"/>
    </source>
</evidence>
<evidence type="ECO:0000256" key="2">
    <source>
        <dbReference type="ARBA" id="ARBA00004496"/>
    </source>
</evidence>
<feature type="binding site" evidence="15 16">
    <location>
        <position position="75"/>
    </location>
    <ligand>
        <name>ATP</name>
        <dbReference type="ChEBI" id="CHEBI:30616"/>
    </ligand>
</feature>
<comment type="catalytic activity">
    <reaction evidence="15">
        <text>a ribonucleoside 5'-diphosphate + ATP = a ribonucleoside 5'-triphosphate + ADP</text>
        <dbReference type="Rhea" id="RHEA:18113"/>
        <dbReference type="ChEBI" id="CHEBI:30616"/>
        <dbReference type="ChEBI" id="CHEBI:57930"/>
        <dbReference type="ChEBI" id="CHEBI:61557"/>
        <dbReference type="ChEBI" id="CHEBI:456216"/>
        <dbReference type="EC" id="2.7.4.6"/>
    </reaction>
</comment>
<keyword evidence="11 15" id="KW-0418">Kinase</keyword>
<feature type="binding site" evidence="15 16">
    <location>
        <position position="120"/>
    </location>
    <ligand>
        <name>ATP</name>
        <dbReference type="ChEBI" id="CHEBI:30616"/>
    </ligand>
</feature>
<dbReference type="InterPro" id="IPR001564">
    <property type="entry name" value="Nucleoside_diP_kinase"/>
</dbReference>